<dbReference type="KEGG" id="pfy:PFICI_08746"/>
<keyword evidence="2" id="KW-1185">Reference proteome</keyword>
<organism evidence="1 2">
    <name type="scientific">Pestalotiopsis fici (strain W106-1 / CGMCC3.15140)</name>
    <dbReference type="NCBI Taxonomy" id="1229662"/>
    <lineage>
        <taxon>Eukaryota</taxon>
        <taxon>Fungi</taxon>
        <taxon>Dikarya</taxon>
        <taxon>Ascomycota</taxon>
        <taxon>Pezizomycotina</taxon>
        <taxon>Sordariomycetes</taxon>
        <taxon>Xylariomycetidae</taxon>
        <taxon>Amphisphaeriales</taxon>
        <taxon>Sporocadaceae</taxon>
        <taxon>Pestalotiopsis</taxon>
    </lineage>
</organism>
<dbReference type="InParanoid" id="W3WYE0"/>
<gene>
    <name evidence="1" type="ORF">PFICI_08746</name>
</gene>
<accession>W3WYE0</accession>
<reference evidence="2" key="1">
    <citation type="journal article" date="2015" name="BMC Genomics">
        <title>Genomic and transcriptomic analysis of the endophytic fungus Pestalotiopsis fici reveals its lifestyle and high potential for synthesis of natural products.</title>
        <authorList>
            <person name="Wang X."/>
            <person name="Zhang X."/>
            <person name="Liu L."/>
            <person name="Xiang M."/>
            <person name="Wang W."/>
            <person name="Sun X."/>
            <person name="Che Y."/>
            <person name="Guo L."/>
            <person name="Liu G."/>
            <person name="Guo L."/>
            <person name="Wang C."/>
            <person name="Yin W.B."/>
            <person name="Stadler M."/>
            <person name="Zhang X."/>
            <person name="Liu X."/>
        </authorList>
    </citation>
    <scope>NUCLEOTIDE SEQUENCE [LARGE SCALE GENOMIC DNA]</scope>
    <source>
        <strain evidence="2">W106-1 / CGMCC3.15140</strain>
    </source>
</reference>
<dbReference type="EMBL" id="KI912114">
    <property type="protein sequence ID" value="ETS78893.1"/>
    <property type="molecule type" value="Genomic_DNA"/>
</dbReference>
<dbReference type="Proteomes" id="UP000030651">
    <property type="component" value="Unassembled WGS sequence"/>
</dbReference>
<protein>
    <submittedName>
        <fullName evidence="1">Uncharacterized protein</fullName>
    </submittedName>
</protein>
<dbReference type="AlphaFoldDB" id="W3WYE0"/>
<dbReference type="RefSeq" id="XP_007835518.1">
    <property type="nucleotide sequence ID" value="XM_007837327.1"/>
</dbReference>
<proteinExistence type="predicted"/>
<evidence type="ECO:0000313" key="1">
    <source>
        <dbReference type="EMBL" id="ETS78893.1"/>
    </source>
</evidence>
<sequence length="101" mass="11215">MLTVLGTPEAIGGKSVNWPSQNAEALQEGSEAQIGSQLFITQKDFGTLWSQSQGLQAQSEIRMQNETEEQVVVEPSISVTNQVNHNIGKTIRITFYFFVKQ</sequence>
<name>W3WYE0_PESFW</name>
<dbReference type="GeneID" id="19273759"/>
<evidence type="ECO:0000313" key="2">
    <source>
        <dbReference type="Proteomes" id="UP000030651"/>
    </source>
</evidence>
<dbReference type="HOGENOM" id="CLU_2292650_0_0_1"/>